<evidence type="ECO:0000313" key="1">
    <source>
        <dbReference type="EMBL" id="MPM64302.1"/>
    </source>
</evidence>
<organism evidence="1">
    <name type="scientific">bioreactor metagenome</name>
    <dbReference type="NCBI Taxonomy" id="1076179"/>
    <lineage>
        <taxon>unclassified sequences</taxon>
        <taxon>metagenomes</taxon>
        <taxon>ecological metagenomes</taxon>
    </lineage>
</organism>
<protein>
    <recommendedName>
        <fullName evidence="2">Dinitrogenase iron-molybdenum cofactor biosynthesis domain-containing protein</fullName>
    </recommendedName>
</protein>
<dbReference type="EMBL" id="VSSQ01019872">
    <property type="protein sequence ID" value="MPM64302.1"/>
    <property type="molecule type" value="Genomic_DNA"/>
</dbReference>
<dbReference type="SUPFAM" id="SSF53146">
    <property type="entry name" value="Nitrogenase accessory factor-like"/>
    <property type="match status" value="1"/>
</dbReference>
<gene>
    <name evidence="1" type="ORF">SDC9_111188</name>
</gene>
<reference evidence="1" key="1">
    <citation type="submission" date="2019-08" db="EMBL/GenBank/DDBJ databases">
        <authorList>
            <person name="Kucharzyk K."/>
            <person name="Murdoch R.W."/>
            <person name="Higgins S."/>
            <person name="Loffler F."/>
        </authorList>
    </citation>
    <scope>NUCLEOTIDE SEQUENCE</scope>
</reference>
<comment type="caution">
    <text evidence="1">The sequence shown here is derived from an EMBL/GenBank/DDBJ whole genome shotgun (WGS) entry which is preliminary data.</text>
</comment>
<proteinExistence type="predicted"/>
<name>A0A645BG42_9ZZZZ</name>
<sequence>MKAAITMIPATGRISPMFDAAEHAAVLDCRCRADNGAAVVAPLPPDIPGKFEFFRANGIVLVITGAISNEDIGQLNACGIRVFPFVSGLWRAIWSEWKTARRLSACHLMPGCRGHHRQCCQRKNRNE</sequence>
<dbReference type="AlphaFoldDB" id="A0A645BG42"/>
<accession>A0A645BG42</accession>
<dbReference type="InterPro" id="IPR036105">
    <property type="entry name" value="DiNase_FeMo-co_biosyn_sf"/>
</dbReference>
<evidence type="ECO:0008006" key="2">
    <source>
        <dbReference type="Google" id="ProtNLM"/>
    </source>
</evidence>